<sequence>MKIEFRSNEKNTGSGFRAKWALNCGGNFTANFKEQFIRSPGYPDKYKDNLDCWYNITALGKHIIIRFEHFELEVGSPNCPYDSLTISYSLYGSLKTKTYCGSTKPPDITVKDAVSIRFKTDLFVRKPGFLFSYTTDECGYDITSPTTVSSPDYTAGSPETLAKLYKCTWNITAPGNKVVAIKFDKLYTEDSRYCWYNYVALYNGHNSSQEAKLATLCGNLTSVAPIIKSTKNKMTLTYRSYNSKVNVFSASIYFTYGNSYFLLS</sequence>
<feature type="domain" description="CUB" evidence="6">
    <location>
        <begin position="138"/>
        <end position="255"/>
    </location>
</feature>
<evidence type="ECO:0000256" key="4">
    <source>
        <dbReference type="ARBA" id="ARBA00023180"/>
    </source>
</evidence>
<evidence type="ECO:0000313" key="8">
    <source>
        <dbReference type="Proteomes" id="UP000051574"/>
    </source>
</evidence>
<dbReference type="FunFam" id="2.60.120.290:FF:000003">
    <property type="entry name" value="Neuropilin"/>
    <property type="match status" value="1"/>
</dbReference>
<comment type="caution">
    <text evidence="7">The sequence shown here is derived from an EMBL/GenBank/DDBJ whole genome shotgun (WGS) entry which is preliminary data.</text>
</comment>
<name>A0A0T6AZR0_9SCAR</name>
<dbReference type="PANTHER" id="PTHR24251:SF30">
    <property type="entry name" value="MEMBRANE FRIZZLED-RELATED PROTEIN"/>
    <property type="match status" value="1"/>
</dbReference>
<evidence type="ECO:0000256" key="3">
    <source>
        <dbReference type="ARBA" id="ARBA00023157"/>
    </source>
</evidence>
<comment type="caution">
    <text evidence="5">Lacks conserved residue(s) required for the propagation of feature annotation.</text>
</comment>
<keyword evidence="2" id="KW-0677">Repeat</keyword>
<evidence type="ECO:0000259" key="6">
    <source>
        <dbReference type="PROSITE" id="PS01180"/>
    </source>
</evidence>
<dbReference type="OrthoDB" id="10009301at2759"/>
<dbReference type="InterPro" id="IPR035914">
    <property type="entry name" value="Sperma_CUB_dom_sf"/>
</dbReference>
<dbReference type="SUPFAM" id="SSF49854">
    <property type="entry name" value="Spermadhesin, CUB domain"/>
    <property type="match status" value="2"/>
</dbReference>
<dbReference type="PROSITE" id="PS01180">
    <property type="entry name" value="CUB"/>
    <property type="match status" value="2"/>
</dbReference>
<evidence type="ECO:0000256" key="5">
    <source>
        <dbReference type="PROSITE-ProRule" id="PRU00059"/>
    </source>
</evidence>
<evidence type="ECO:0000313" key="7">
    <source>
        <dbReference type="EMBL" id="KRT80561.1"/>
    </source>
</evidence>
<protein>
    <submittedName>
        <fullName evidence="7">CUB domain-containing protein</fullName>
    </submittedName>
</protein>
<reference evidence="7 8" key="1">
    <citation type="submission" date="2015-09" db="EMBL/GenBank/DDBJ databases">
        <title>Draft genome of the scarab beetle Oryctes borbonicus.</title>
        <authorList>
            <person name="Meyer J.M."/>
            <person name="Markov G.V."/>
            <person name="Baskaran P."/>
            <person name="Herrmann M."/>
            <person name="Sommer R.J."/>
            <person name="Roedelsperger C."/>
        </authorList>
    </citation>
    <scope>NUCLEOTIDE SEQUENCE [LARGE SCALE GENOMIC DNA]</scope>
    <source>
        <strain evidence="7">OB123</strain>
        <tissue evidence="7">Whole animal</tissue>
    </source>
</reference>
<keyword evidence="3" id="KW-1015">Disulfide bond</keyword>
<keyword evidence="8" id="KW-1185">Reference proteome</keyword>
<dbReference type="SMART" id="SM00042">
    <property type="entry name" value="CUB"/>
    <property type="match status" value="2"/>
</dbReference>
<keyword evidence="1" id="KW-0732">Signal</keyword>
<dbReference type="Gene3D" id="2.60.120.290">
    <property type="entry name" value="Spermadhesin, CUB domain"/>
    <property type="match status" value="2"/>
</dbReference>
<dbReference type="Pfam" id="PF00431">
    <property type="entry name" value="CUB"/>
    <property type="match status" value="2"/>
</dbReference>
<gene>
    <name evidence="7" type="ORF">AMK59_7073</name>
</gene>
<dbReference type="EMBL" id="LJIG01022447">
    <property type="protein sequence ID" value="KRT80561.1"/>
    <property type="molecule type" value="Genomic_DNA"/>
</dbReference>
<accession>A0A0T6AZR0</accession>
<evidence type="ECO:0000256" key="1">
    <source>
        <dbReference type="ARBA" id="ARBA00022729"/>
    </source>
</evidence>
<feature type="domain" description="CUB" evidence="6">
    <location>
        <begin position="24"/>
        <end position="136"/>
    </location>
</feature>
<keyword evidence="4" id="KW-0325">Glycoprotein</keyword>
<dbReference type="CDD" id="cd00041">
    <property type="entry name" value="CUB"/>
    <property type="match status" value="2"/>
</dbReference>
<dbReference type="InterPro" id="IPR000859">
    <property type="entry name" value="CUB_dom"/>
</dbReference>
<dbReference type="PANTHER" id="PTHR24251">
    <property type="entry name" value="OVOCHYMASE-RELATED"/>
    <property type="match status" value="1"/>
</dbReference>
<evidence type="ECO:0000256" key="2">
    <source>
        <dbReference type="ARBA" id="ARBA00022737"/>
    </source>
</evidence>
<dbReference type="Proteomes" id="UP000051574">
    <property type="component" value="Unassembled WGS sequence"/>
</dbReference>
<proteinExistence type="predicted"/>
<dbReference type="AlphaFoldDB" id="A0A0T6AZR0"/>
<organism evidence="7 8">
    <name type="scientific">Oryctes borbonicus</name>
    <dbReference type="NCBI Taxonomy" id="1629725"/>
    <lineage>
        <taxon>Eukaryota</taxon>
        <taxon>Metazoa</taxon>
        <taxon>Ecdysozoa</taxon>
        <taxon>Arthropoda</taxon>
        <taxon>Hexapoda</taxon>
        <taxon>Insecta</taxon>
        <taxon>Pterygota</taxon>
        <taxon>Neoptera</taxon>
        <taxon>Endopterygota</taxon>
        <taxon>Coleoptera</taxon>
        <taxon>Polyphaga</taxon>
        <taxon>Scarabaeiformia</taxon>
        <taxon>Scarabaeidae</taxon>
        <taxon>Dynastinae</taxon>
        <taxon>Oryctes</taxon>
    </lineage>
</organism>